<dbReference type="Gene3D" id="3.30.1150.10">
    <property type="match status" value="1"/>
</dbReference>
<evidence type="ECO:0000256" key="1">
    <source>
        <dbReference type="SAM" id="SignalP"/>
    </source>
</evidence>
<protein>
    <recommendedName>
        <fullName evidence="2">TonB C-terminal domain-containing protein</fullName>
    </recommendedName>
</protein>
<feature type="domain" description="TonB C-terminal" evidence="2">
    <location>
        <begin position="62"/>
        <end position="131"/>
    </location>
</feature>
<evidence type="ECO:0000313" key="3">
    <source>
        <dbReference type="EMBL" id="MBA9073852.1"/>
    </source>
</evidence>
<gene>
    <name evidence="3" type="ORF">GGR22_001978</name>
</gene>
<reference evidence="3 4" key="1">
    <citation type="submission" date="2020-08" db="EMBL/GenBank/DDBJ databases">
        <title>Genomic Encyclopedia of Type Strains, Phase IV (KMG-IV): sequencing the most valuable type-strain genomes for metagenomic binning, comparative biology and taxonomic classification.</title>
        <authorList>
            <person name="Goeker M."/>
        </authorList>
    </citation>
    <scope>NUCLEOTIDE SEQUENCE [LARGE SCALE GENOMIC DNA]</scope>
    <source>
        <strain evidence="3 4">DSM 100397</strain>
    </source>
</reference>
<sequence length="134" mass="15171">MSNIIKKACILLILVFLSFDDAQSQELLMDTEDVYGAEISAYPEFPGGMKEFFDFFNTEFKAQNSKTESKNLVSFNVEPDGSIKKIKLLQFSDAETAVEIIRVMKMSPKWKPAMKNGKAVSVEMKIPIVFTSRQ</sequence>
<dbReference type="InterPro" id="IPR037682">
    <property type="entry name" value="TonB_C"/>
</dbReference>
<comment type="caution">
    <text evidence="3">The sequence shown here is derived from an EMBL/GenBank/DDBJ whole genome shotgun (WGS) entry which is preliminary data.</text>
</comment>
<proteinExistence type="predicted"/>
<dbReference type="Proteomes" id="UP000555003">
    <property type="component" value="Unassembled WGS sequence"/>
</dbReference>
<dbReference type="RefSeq" id="WP_182493476.1">
    <property type="nucleotide sequence ID" value="NZ_JACJIS010000001.1"/>
</dbReference>
<evidence type="ECO:0000313" key="4">
    <source>
        <dbReference type="Proteomes" id="UP000555003"/>
    </source>
</evidence>
<dbReference type="SUPFAM" id="SSF74653">
    <property type="entry name" value="TolA/TonB C-terminal domain"/>
    <property type="match status" value="1"/>
</dbReference>
<dbReference type="Pfam" id="PF03544">
    <property type="entry name" value="TonB_C"/>
    <property type="match status" value="1"/>
</dbReference>
<keyword evidence="4" id="KW-1185">Reference proteome</keyword>
<evidence type="ECO:0000259" key="2">
    <source>
        <dbReference type="Pfam" id="PF03544"/>
    </source>
</evidence>
<accession>A0ABR6DQ85</accession>
<feature type="signal peptide" evidence="1">
    <location>
        <begin position="1"/>
        <end position="24"/>
    </location>
</feature>
<keyword evidence="1" id="KW-0732">Signal</keyword>
<organism evidence="3 4">
    <name type="scientific">Flavobacterium gossypii</name>
    <dbReference type="NCBI Taxonomy" id="1646119"/>
    <lineage>
        <taxon>Bacteria</taxon>
        <taxon>Pseudomonadati</taxon>
        <taxon>Bacteroidota</taxon>
        <taxon>Flavobacteriia</taxon>
        <taxon>Flavobacteriales</taxon>
        <taxon>Flavobacteriaceae</taxon>
        <taxon>Flavobacterium</taxon>
    </lineage>
</organism>
<dbReference type="EMBL" id="JACJIS010000001">
    <property type="protein sequence ID" value="MBA9073852.1"/>
    <property type="molecule type" value="Genomic_DNA"/>
</dbReference>
<name>A0ABR6DQ85_9FLAO</name>
<feature type="chain" id="PRO_5045674717" description="TonB C-terminal domain-containing protein" evidence="1">
    <location>
        <begin position="25"/>
        <end position="134"/>
    </location>
</feature>